<sequence>MEHADADMNGITESPLSPADDAAKRGSELVKRYFMQLTKGCGRKGCPNRNCLNCPDGRGRLDPTAAALLSLELAKSEGVSHMLCDDSPPFLHIQLMEELVHAAMQSGDIKPFMKEVAAVFSNSDALNQSFLHSDAQLEQEAARLRCSREELSGLDTPSIVETYRTLLQTHSAELLNALMNATESLLVKLQVAQLAQPTFISKGPAVRQFFILMHNPLLLEPQYHKQVLLPLLSLIAVLPDLCSSQLVQWWSFLPAEQLQQMVSVCQQFVTVRLYHTQRIDDAVQAGTQVLGQLYEANEVALRSGRRSSSHPLDYHAFYNDAVNQEVNLREDYRRWKSERGEFSFCEHPFILEPSSKSRVLMYDATAQMTHEFEGAILRSLFVGATSPYLVVKVRRAHLISDTLLQMSLRKEDLKKPLKVQFVAEEGIDEGGVQKEFFQLIMAQIFDVNYGMFTYDEDLRVYWFNRSSLENEREFELIGILLGVAIYNGVILDVRFPHVVYKKLMRQDLGLADLKLAFPGMGSTMQQLLDYEVSEVESTFGLCMQVCYEEFGERRSHDLMPGGGDIPVTGDNRDEYVRLYVKYLLEDSIARQFGAFMRGFQSVCGGDCLQLFRWEELELLICGSPVLDFEALERVSQYDDGYSREHPTIVLLWQVIHELPLEMKKKFLFFSTGSDRVPIKGLGNLNFVISRNGTDEERLPSAHTCFNHLLLPEYKEKDKLRTQLLKAISDTEGFHII</sequence>
<dbReference type="InterPro" id="IPR035983">
    <property type="entry name" value="Hect_E3_ubiquitin_ligase"/>
</dbReference>
<organism evidence="8">
    <name type="scientific">Calcidiscus leptoporus</name>
    <dbReference type="NCBI Taxonomy" id="127549"/>
    <lineage>
        <taxon>Eukaryota</taxon>
        <taxon>Haptista</taxon>
        <taxon>Haptophyta</taxon>
        <taxon>Prymnesiophyceae</taxon>
        <taxon>Coccolithales</taxon>
        <taxon>Calcidiscaceae</taxon>
        <taxon>Calcidiscus</taxon>
    </lineage>
</organism>
<evidence type="ECO:0000256" key="6">
    <source>
        <dbReference type="SAM" id="MobiDB-lite"/>
    </source>
</evidence>
<dbReference type="InterPro" id="IPR042556">
    <property type="entry name" value="AZUL_sf"/>
</dbReference>
<dbReference type="SUPFAM" id="SSF56204">
    <property type="entry name" value="Hect, E3 ligase catalytic domain"/>
    <property type="match status" value="1"/>
</dbReference>
<dbReference type="Pfam" id="PF16558">
    <property type="entry name" value="AZUL"/>
    <property type="match status" value="1"/>
</dbReference>
<keyword evidence="4 5" id="KW-0833">Ubl conjugation pathway</keyword>
<dbReference type="GO" id="GO:0000209">
    <property type="term" value="P:protein polyubiquitination"/>
    <property type="evidence" value="ECO:0007669"/>
    <property type="project" value="InterPro"/>
</dbReference>
<protein>
    <recommendedName>
        <fullName evidence="2">HECT-type E3 ubiquitin transferase</fullName>
        <ecNumber evidence="2">2.3.2.26</ecNumber>
    </recommendedName>
</protein>
<evidence type="ECO:0000256" key="3">
    <source>
        <dbReference type="ARBA" id="ARBA00022679"/>
    </source>
</evidence>
<dbReference type="Pfam" id="PF00632">
    <property type="entry name" value="HECT"/>
    <property type="match status" value="1"/>
</dbReference>
<dbReference type="GO" id="GO:0061630">
    <property type="term" value="F:ubiquitin protein ligase activity"/>
    <property type="evidence" value="ECO:0007669"/>
    <property type="project" value="UniProtKB-EC"/>
</dbReference>
<feature type="active site" description="Glycyl thioester intermediate" evidence="5">
    <location>
        <position position="704"/>
    </location>
</feature>
<evidence type="ECO:0000313" key="8">
    <source>
        <dbReference type="EMBL" id="CAD8547406.1"/>
    </source>
</evidence>
<dbReference type="EMBL" id="HBER01045248">
    <property type="protein sequence ID" value="CAD8547406.1"/>
    <property type="molecule type" value="Transcribed_RNA"/>
</dbReference>
<accession>A0A7S0JCG4</accession>
<evidence type="ECO:0000256" key="1">
    <source>
        <dbReference type="ARBA" id="ARBA00000885"/>
    </source>
</evidence>
<proteinExistence type="predicted"/>
<evidence type="ECO:0000256" key="5">
    <source>
        <dbReference type="PROSITE-ProRule" id="PRU00104"/>
    </source>
</evidence>
<dbReference type="Gene3D" id="3.90.1750.10">
    <property type="entry name" value="Hect, E3 ligase catalytic domains"/>
    <property type="match status" value="1"/>
</dbReference>
<dbReference type="PANTHER" id="PTHR45700">
    <property type="entry name" value="UBIQUITIN-PROTEIN LIGASE E3C"/>
    <property type="match status" value="1"/>
</dbReference>
<dbReference type="FunFam" id="3.30.2410.10:FF:000003">
    <property type="entry name" value="probable E3 ubiquitin-protein ligase HERC4 isoform X1"/>
    <property type="match status" value="1"/>
</dbReference>
<dbReference type="SMART" id="SM00119">
    <property type="entry name" value="HECTc"/>
    <property type="match status" value="1"/>
</dbReference>
<name>A0A7S0JCG4_9EUKA</name>
<dbReference type="PANTHER" id="PTHR45700:SF8">
    <property type="entry name" value="HECT-TYPE E3 UBIQUITIN TRANSFERASE"/>
    <property type="match status" value="1"/>
</dbReference>
<dbReference type="Gene3D" id="3.30.2160.10">
    <property type="entry name" value="Hect, E3 ligase catalytic domain"/>
    <property type="match status" value="1"/>
</dbReference>
<evidence type="ECO:0000256" key="4">
    <source>
        <dbReference type="ARBA" id="ARBA00022786"/>
    </source>
</evidence>
<gene>
    <name evidence="8" type="ORF">CLEP1334_LOCUS22696</name>
</gene>
<dbReference type="AlphaFoldDB" id="A0A7S0JCG4"/>
<reference evidence="8" key="1">
    <citation type="submission" date="2021-01" db="EMBL/GenBank/DDBJ databases">
        <authorList>
            <person name="Corre E."/>
            <person name="Pelletier E."/>
            <person name="Niang G."/>
            <person name="Scheremetjew M."/>
            <person name="Finn R."/>
            <person name="Kale V."/>
            <person name="Holt S."/>
            <person name="Cochrane G."/>
            <person name="Meng A."/>
            <person name="Brown T."/>
            <person name="Cohen L."/>
        </authorList>
    </citation>
    <scope>NUCLEOTIDE SEQUENCE</scope>
    <source>
        <strain evidence="8">RCC1130</strain>
    </source>
</reference>
<evidence type="ECO:0000256" key="2">
    <source>
        <dbReference type="ARBA" id="ARBA00012485"/>
    </source>
</evidence>
<dbReference type="InterPro" id="IPR000569">
    <property type="entry name" value="HECT_dom"/>
</dbReference>
<dbReference type="Gene3D" id="6.10.130.10">
    <property type="entry name" value="Ubiquitin-protein ligase E3A, N-terminal zinc-binding domain (AZUL)"/>
    <property type="match status" value="1"/>
</dbReference>
<feature type="region of interest" description="Disordered" evidence="6">
    <location>
        <begin position="1"/>
        <end position="22"/>
    </location>
</feature>
<dbReference type="PROSITE" id="PS50237">
    <property type="entry name" value="HECT"/>
    <property type="match status" value="1"/>
</dbReference>
<dbReference type="Gene3D" id="3.30.2410.10">
    <property type="entry name" value="Hect, E3 ligase catalytic domain"/>
    <property type="match status" value="1"/>
</dbReference>
<feature type="domain" description="HECT" evidence="7">
    <location>
        <begin position="409"/>
        <end position="736"/>
    </location>
</feature>
<dbReference type="InterPro" id="IPR032353">
    <property type="entry name" value="AZUL"/>
</dbReference>
<keyword evidence="3" id="KW-0808">Transferase</keyword>
<dbReference type="InterPro" id="IPR044611">
    <property type="entry name" value="E3A/B/C-like"/>
</dbReference>
<dbReference type="EC" id="2.3.2.26" evidence="2"/>
<comment type="catalytic activity">
    <reaction evidence="1">
        <text>S-ubiquitinyl-[E2 ubiquitin-conjugating enzyme]-L-cysteine + [acceptor protein]-L-lysine = [E2 ubiquitin-conjugating enzyme]-L-cysteine + N(6)-ubiquitinyl-[acceptor protein]-L-lysine.</text>
        <dbReference type="EC" id="2.3.2.26"/>
    </reaction>
</comment>
<evidence type="ECO:0000259" key="7">
    <source>
        <dbReference type="PROSITE" id="PS50237"/>
    </source>
</evidence>
<dbReference type="CDD" id="cd00078">
    <property type="entry name" value="HECTc"/>
    <property type="match status" value="1"/>
</dbReference>